<evidence type="ECO:0000256" key="7">
    <source>
        <dbReference type="SAM" id="MobiDB-lite"/>
    </source>
</evidence>
<dbReference type="InterPro" id="IPR003604">
    <property type="entry name" value="Matrin/U1-like-C_Znf_C2H2"/>
</dbReference>
<dbReference type="GeneID" id="106181145"/>
<dbReference type="OrthoDB" id="6288877at2759"/>
<feature type="domain" description="C2H2-type" evidence="8">
    <location>
        <begin position="192"/>
        <end position="214"/>
    </location>
</feature>
<feature type="region of interest" description="Disordered" evidence="7">
    <location>
        <begin position="32"/>
        <end position="53"/>
    </location>
</feature>
<gene>
    <name evidence="10" type="primary">LOC106181145</name>
</gene>
<dbReference type="AlphaFoldDB" id="A0A1S3KE46"/>
<dbReference type="InterPro" id="IPR036236">
    <property type="entry name" value="Znf_C2H2_sf"/>
</dbReference>
<feature type="region of interest" description="Disordered" evidence="7">
    <location>
        <begin position="207"/>
        <end position="291"/>
    </location>
</feature>
<dbReference type="PROSITE" id="PS00028">
    <property type="entry name" value="ZINC_FINGER_C2H2_1"/>
    <property type="match status" value="2"/>
</dbReference>
<comment type="subcellular location">
    <subcellularLocation>
        <location evidence="1">Nucleus</location>
    </subcellularLocation>
</comment>
<feature type="compositionally biased region" description="Polar residues" evidence="7">
    <location>
        <begin position="239"/>
        <end position="259"/>
    </location>
</feature>
<keyword evidence="9" id="KW-1185">Reference proteome</keyword>
<keyword evidence="5" id="KW-0862">Zinc</keyword>
<dbReference type="Pfam" id="PF12874">
    <property type="entry name" value="zf-met"/>
    <property type="match status" value="3"/>
</dbReference>
<evidence type="ECO:0000256" key="6">
    <source>
        <dbReference type="ARBA" id="ARBA00023242"/>
    </source>
</evidence>
<organism evidence="9 10">
    <name type="scientific">Lingula anatina</name>
    <name type="common">Brachiopod</name>
    <name type="synonym">Lingula unguis</name>
    <dbReference type="NCBI Taxonomy" id="7574"/>
    <lineage>
        <taxon>Eukaryota</taxon>
        <taxon>Metazoa</taxon>
        <taxon>Spiralia</taxon>
        <taxon>Lophotrochozoa</taxon>
        <taxon>Brachiopoda</taxon>
        <taxon>Linguliformea</taxon>
        <taxon>Lingulata</taxon>
        <taxon>Lingulida</taxon>
        <taxon>Linguloidea</taxon>
        <taxon>Lingulidae</taxon>
        <taxon>Lingula</taxon>
    </lineage>
</organism>
<dbReference type="GO" id="GO:0003676">
    <property type="term" value="F:nucleic acid binding"/>
    <property type="evidence" value="ECO:0007669"/>
    <property type="project" value="InterPro"/>
</dbReference>
<evidence type="ECO:0000256" key="4">
    <source>
        <dbReference type="ARBA" id="ARBA00022771"/>
    </source>
</evidence>
<dbReference type="InParanoid" id="A0A1S3KE46"/>
<dbReference type="InterPro" id="IPR051845">
    <property type="entry name" value="Znf385"/>
</dbReference>
<evidence type="ECO:0000256" key="5">
    <source>
        <dbReference type="ARBA" id="ARBA00022833"/>
    </source>
</evidence>
<dbReference type="SMART" id="SM00451">
    <property type="entry name" value="ZnF_U1"/>
    <property type="match status" value="4"/>
</dbReference>
<feature type="compositionally biased region" description="Polar residues" evidence="7">
    <location>
        <begin position="161"/>
        <end position="176"/>
    </location>
</feature>
<evidence type="ECO:0000313" key="10">
    <source>
        <dbReference type="RefSeq" id="XP_013420898.1"/>
    </source>
</evidence>
<dbReference type="GO" id="GO:0005634">
    <property type="term" value="C:nucleus"/>
    <property type="evidence" value="ECO:0007669"/>
    <property type="project" value="UniProtKB-SubCell"/>
</dbReference>
<evidence type="ECO:0000256" key="3">
    <source>
        <dbReference type="ARBA" id="ARBA00022737"/>
    </source>
</evidence>
<reference evidence="10" key="1">
    <citation type="submission" date="2025-08" db="UniProtKB">
        <authorList>
            <consortium name="RefSeq"/>
        </authorList>
    </citation>
    <scope>IDENTIFICATION</scope>
    <source>
        <tissue evidence="10">Gonads</tissue>
    </source>
</reference>
<dbReference type="SUPFAM" id="SSF57667">
    <property type="entry name" value="beta-beta-alpha zinc fingers"/>
    <property type="match status" value="4"/>
</dbReference>
<evidence type="ECO:0000313" key="9">
    <source>
        <dbReference type="Proteomes" id="UP000085678"/>
    </source>
</evidence>
<feature type="compositionally biased region" description="Low complexity" evidence="7">
    <location>
        <begin position="261"/>
        <end position="271"/>
    </location>
</feature>
<dbReference type="PANTHER" id="PTHR23067">
    <property type="entry name" value="DOUBLE-STRANDED RNA-BINDING ZINC FINGER PROTEIN"/>
    <property type="match status" value="1"/>
</dbReference>
<sequence>MGKKNKGGVVEAIKCDICCIVLNSDQQAQQHFSGKTHMKKEKARKEGGETMASPLTNPLVAAKVSTPDFVPEIIKVDQPPNPFAVLPKDAPEDPTKKLDPVAQAVFDNMRGKLPTKRKVIEIPCAVCAIVFNSEDQADVHFKSQKHAKKLQTIELLNKQKMVSDTSSNGEATTNGGKTEDGMVKMPGNQFRCSFCNVSLNSVHQLEMHRAGQKHKNKLKLAQQQQNGGPPAKRKPPSKFGSNNFNRPMNSNPSFNSGPYNGNGNQGENQGEYSHPEDQYYKQGPPTHPAWLPSGNQFQCRVCSIFFPGPNQLYQHISSPEHAEKQALLMNAPQS</sequence>
<dbReference type="Proteomes" id="UP000085678">
    <property type="component" value="Unplaced"/>
</dbReference>
<dbReference type="Gene3D" id="3.30.160.60">
    <property type="entry name" value="Classic Zinc Finger"/>
    <property type="match status" value="4"/>
</dbReference>
<evidence type="ECO:0000259" key="8">
    <source>
        <dbReference type="PROSITE" id="PS00028"/>
    </source>
</evidence>
<evidence type="ECO:0000256" key="1">
    <source>
        <dbReference type="ARBA" id="ARBA00004123"/>
    </source>
</evidence>
<dbReference type="SMART" id="SM00355">
    <property type="entry name" value="ZnF_C2H2"/>
    <property type="match status" value="4"/>
</dbReference>
<protein>
    <submittedName>
        <fullName evidence="10">Zinc finger protein 385B</fullName>
    </submittedName>
</protein>
<feature type="domain" description="C2H2-type" evidence="8">
    <location>
        <begin position="299"/>
        <end position="321"/>
    </location>
</feature>
<keyword evidence="2" id="KW-0479">Metal-binding</keyword>
<dbReference type="GO" id="GO:0008270">
    <property type="term" value="F:zinc ion binding"/>
    <property type="evidence" value="ECO:0007669"/>
    <property type="project" value="UniProtKB-KW"/>
</dbReference>
<keyword evidence="6" id="KW-0539">Nucleus</keyword>
<name>A0A1S3KE46_LINAN</name>
<dbReference type="KEGG" id="lak:106181145"/>
<dbReference type="PANTHER" id="PTHR23067:SF14">
    <property type="entry name" value="C2H2-TYPE DOMAIN-CONTAINING PROTEIN"/>
    <property type="match status" value="1"/>
</dbReference>
<dbReference type="InterPro" id="IPR013087">
    <property type="entry name" value="Znf_C2H2_type"/>
</dbReference>
<keyword evidence="3" id="KW-0677">Repeat</keyword>
<evidence type="ECO:0000256" key="2">
    <source>
        <dbReference type="ARBA" id="ARBA00022723"/>
    </source>
</evidence>
<feature type="region of interest" description="Disordered" evidence="7">
    <location>
        <begin position="161"/>
        <end position="182"/>
    </location>
</feature>
<proteinExistence type="predicted"/>
<keyword evidence="4" id="KW-0863">Zinc-finger</keyword>
<accession>A0A1S3KE46</accession>
<dbReference type="RefSeq" id="XP_013420898.1">
    <property type="nucleotide sequence ID" value="XM_013565444.2"/>
</dbReference>